<evidence type="ECO:0000259" key="1">
    <source>
        <dbReference type="PROSITE" id="PS52044"/>
    </source>
</evidence>
<dbReference type="PROSITE" id="PS52044">
    <property type="entry name" value="VLRF1"/>
    <property type="match status" value="1"/>
</dbReference>
<dbReference type="Proteomes" id="UP000294535">
    <property type="component" value="Unassembled WGS sequence"/>
</dbReference>
<accession>A0A4R6TBM5</accession>
<gene>
    <name evidence="2" type="ORF">DFQ04_0892</name>
</gene>
<dbReference type="RefSeq" id="WP_133553056.1">
    <property type="nucleotide sequence ID" value="NZ_SNYF01000005.1"/>
</dbReference>
<sequence>MIRIPETEKISREALFQLLQEIRQKDLNFYYEPSRHQLIIESGDIWLAKIYLSWNWEWEEKEGLKENPDPHFALGIIKAGQAAVGYFHRGTLLDHRVFRAYMVRQKQGKSQIKHLKTKGKSRAGSRIRLAETERFFEEINERLNSYHEAYPISHWGISCSKTLWAYFFSSELPPPFASDSKNLIELPFHLSSGSFEELKIAGSIVSDFHIIFSEEGKKVFSTNSRLNKPEEEDW</sequence>
<dbReference type="OrthoDB" id="850705at2"/>
<proteinExistence type="predicted"/>
<reference evidence="2 3" key="1">
    <citation type="submission" date="2019-03" db="EMBL/GenBank/DDBJ databases">
        <title>Genomic Encyclopedia of Type Strains, Phase III (KMG-III): the genomes of soil and plant-associated and newly described type strains.</title>
        <authorList>
            <person name="Whitman W."/>
        </authorList>
    </citation>
    <scope>NUCLEOTIDE SEQUENCE [LARGE SCALE GENOMIC DNA]</scope>
    <source>
        <strain evidence="2 3">CECT 8446</strain>
    </source>
</reference>
<keyword evidence="3" id="KW-1185">Reference proteome</keyword>
<comment type="caution">
    <text evidence="2">The sequence shown here is derived from an EMBL/GenBank/DDBJ whole genome shotgun (WGS) entry which is preliminary data.</text>
</comment>
<dbReference type="EMBL" id="SNYF01000005">
    <property type="protein sequence ID" value="TDQ19075.1"/>
    <property type="molecule type" value="Genomic_DNA"/>
</dbReference>
<organism evidence="2 3">
    <name type="scientific">Algoriphagus boseongensis</name>
    <dbReference type="NCBI Taxonomy" id="1442587"/>
    <lineage>
        <taxon>Bacteria</taxon>
        <taxon>Pseudomonadati</taxon>
        <taxon>Bacteroidota</taxon>
        <taxon>Cytophagia</taxon>
        <taxon>Cytophagales</taxon>
        <taxon>Cyclobacteriaceae</taxon>
        <taxon>Algoriphagus</taxon>
    </lineage>
</organism>
<evidence type="ECO:0000313" key="3">
    <source>
        <dbReference type="Proteomes" id="UP000294535"/>
    </source>
</evidence>
<name>A0A4R6TBM5_9BACT</name>
<dbReference type="Pfam" id="PF18826">
    <property type="entry name" value="bVLRF1"/>
    <property type="match status" value="1"/>
</dbReference>
<dbReference type="AlphaFoldDB" id="A0A4R6TBM5"/>
<feature type="domain" description="VLRF1" evidence="1">
    <location>
        <begin position="68"/>
        <end position="207"/>
    </location>
</feature>
<dbReference type="InterPro" id="IPR041175">
    <property type="entry name" value="VLRF1/Vms1"/>
</dbReference>
<evidence type="ECO:0000313" key="2">
    <source>
        <dbReference type="EMBL" id="TDQ19075.1"/>
    </source>
</evidence>
<protein>
    <recommendedName>
        <fullName evidence="1">VLRF1 domain-containing protein</fullName>
    </recommendedName>
</protein>